<comment type="caution">
    <text evidence="5">The sequence shown here is derived from an EMBL/GenBank/DDBJ whole genome shotgun (WGS) entry which is preliminary data.</text>
</comment>
<dbReference type="EMBL" id="CAKLBY020000193">
    <property type="protein sequence ID" value="CAK7933195.1"/>
    <property type="molecule type" value="Genomic_DNA"/>
</dbReference>
<keyword evidence="3" id="KW-0964">Secreted</keyword>
<protein>
    <submittedName>
        <fullName evidence="5">Uncharacterized protein</fullName>
    </submittedName>
</protein>
<comment type="subcellular location">
    <subcellularLocation>
        <location evidence="1">Secreted</location>
    </subcellularLocation>
</comment>
<dbReference type="EMBL" id="CAKLBY020000309">
    <property type="protein sequence ID" value="CAK7944666.1"/>
    <property type="molecule type" value="Genomic_DNA"/>
</dbReference>
<sequence>MFGQRHLWTYVVVWINNPAVENPKILAVSLGDGLRARRTRKIPSDDELEDEVGIKVKHLWDGVHNGQMLEFTTEDGKEQDPVTWDQLSANARQAFNEVRWGKQKMPLNDDEFRNNLELAWPTEQQKK</sequence>
<evidence type="ECO:0000313" key="7">
    <source>
        <dbReference type="Proteomes" id="UP001162060"/>
    </source>
</evidence>
<evidence type="ECO:0000256" key="4">
    <source>
        <dbReference type="ARBA" id="ARBA00023026"/>
    </source>
</evidence>
<keyword evidence="4" id="KW-0843">Virulence</keyword>
<accession>A0AAV1UIF6</accession>
<dbReference type="Pfam" id="PF05630">
    <property type="entry name" value="NPP1"/>
    <property type="match status" value="1"/>
</dbReference>
<name>A0AAV1UIF6_9STRA</name>
<organism evidence="5 7">
    <name type="scientific">Peronospora matthiolae</name>
    <dbReference type="NCBI Taxonomy" id="2874970"/>
    <lineage>
        <taxon>Eukaryota</taxon>
        <taxon>Sar</taxon>
        <taxon>Stramenopiles</taxon>
        <taxon>Oomycota</taxon>
        <taxon>Peronosporomycetes</taxon>
        <taxon>Peronosporales</taxon>
        <taxon>Peronosporaceae</taxon>
        <taxon>Peronospora</taxon>
    </lineage>
</organism>
<comment type="similarity">
    <text evidence="2">Belongs to the Necrosis inducing protein (NPP1) family.</text>
</comment>
<evidence type="ECO:0000313" key="5">
    <source>
        <dbReference type="EMBL" id="CAK7933195.1"/>
    </source>
</evidence>
<dbReference type="PANTHER" id="PTHR33657:SF8">
    <property type="entry name" value="DOMAIN PROTEIN, PUTATIVE (AFU_ORTHOLOGUE AFUA_5G00600)-RELATED"/>
    <property type="match status" value="1"/>
</dbReference>
<evidence type="ECO:0000256" key="1">
    <source>
        <dbReference type="ARBA" id="ARBA00004613"/>
    </source>
</evidence>
<dbReference type="GO" id="GO:0005576">
    <property type="term" value="C:extracellular region"/>
    <property type="evidence" value="ECO:0007669"/>
    <property type="project" value="UniProtKB-SubCell"/>
</dbReference>
<evidence type="ECO:0000313" key="6">
    <source>
        <dbReference type="EMBL" id="CAK7944666.1"/>
    </source>
</evidence>
<evidence type="ECO:0000256" key="2">
    <source>
        <dbReference type="ARBA" id="ARBA00009520"/>
    </source>
</evidence>
<gene>
    <name evidence="5" type="ORF">PM001_LOCUS18345</name>
    <name evidence="6" type="ORF">PM001_LOCUS29816</name>
</gene>
<evidence type="ECO:0000256" key="3">
    <source>
        <dbReference type="ARBA" id="ARBA00022525"/>
    </source>
</evidence>
<reference evidence="5" key="1">
    <citation type="submission" date="2024-01" db="EMBL/GenBank/DDBJ databases">
        <authorList>
            <person name="Webb A."/>
        </authorList>
    </citation>
    <scope>NUCLEOTIDE SEQUENCE</scope>
    <source>
        <strain evidence="5">Pm1</strain>
    </source>
</reference>
<dbReference type="AlphaFoldDB" id="A0AAV1UIF6"/>
<dbReference type="PANTHER" id="PTHR33657">
    <property type="entry name" value="DOMAIN PROTEIN, PUTATIVE (AFU_ORTHOLOGUE AFUA_5G00600)-RELATED"/>
    <property type="match status" value="1"/>
</dbReference>
<proteinExistence type="inferred from homology"/>
<dbReference type="InterPro" id="IPR008701">
    <property type="entry name" value="NPP1"/>
</dbReference>
<dbReference type="Proteomes" id="UP001162060">
    <property type="component" value="Unassembled WGS sequence"/>
</dbReference>